<accession>A0ABN6JXQ0</accession>
<evidence type="ECO:0000313" key="2">
    <source>
        <dbReference type="EMBL" id="BCZ84929.1"/>
    </source>
</evidence>
<reference evidence="2 3" key="1">
    <citation type="journal article" date="2022" name="Front. Microbiol.">
        <title>Identification and characterization of a novel class of self-sufficient cytochrome P450 hydroxylase involved in cyclohexanecarboxylate degradation in Paraburkholderia terrae strain KU-64.</title>
        <authorList>
            <person name="Yamamoto T."/>
            <person name="Hasegawa Y."/>
            <person name="Iwaki H."/>
        </authorList>
    </citation>
    <scope>NUCLEOTIDE SEQUENCE [LARGE SCALE GENOMIC DNA]</scope>
    <source>
        <strain evidence="2 3">KU-64</strain>
    </source>
</reference>
<name>A0ABN6JXQ0_9BURK</name>
<evidence type="ECO:0000259" key="1">
    <source>
        <dbReference type="Pfam" id="PF13577"/>
    </source>
</evidence>
<dbReference type="InterPro" id="IPR037401">
    <property type="entry name" value="SnoaL-like"/>
</dbReference>
<dbReference type="RefSeq" id="WP_229517066.1">
    <property type="nucleotide sequence ID" value="NZ_AP024958.1"/>
</dbReference>
<keyword evidence="3" id="KW-1185">Reference proteome</keyword>
<feature type="domain" description="SnoaL-like" evidence="1">
    <location>
        <begin position="10"/>
        <end position="135"/>
    </location>
</feature>
<protein>
    <recommendedName>
        <fullName evidence="1">SnoaL-like domain-containing protein</fullName>
    </recommendedName>
</protein>
<dbReference type="EMBL" id="AP024958">
    <property type="protein sequence ID" value="BCZ84929.1"/>
    <property type="molecule type" value="Genomic_DNA"/>
</dbReference>
<dbReference type="Pfam" id="PF13577">
    <property type="entry name" value="SnoaL_4"/>
    <property type="match status" value="1"/>
</dbReference>
<organism evidence="2 3">
    <name type="scientific">Paraburkholderia terrae</name>
    <dbReference type="NCBI Taxonomy" id="311230"/>
    <lineage>
        <taxon>Bacteria</taxon>
        <taxon>Pseudomonadati</taxon>
        <taxon>Pseudomonadota</taxon>
        <taxon>Betaproteobacteria</taxon>
        <taxon>Burkholderiales</taxon>
        <taxon>Burkholderiaceae</taxon>
        <taxon>Paraburkholderia</taxon>
    </lineage>
</organism>
<proteinExistence type="predicted"/>
<sequence>MNLELIRRVERLEAEAGIQELIARLARAFDDGPSRQALLSVFAKDAVFQIDQYGVLTGAEAIADGVVSNSEAGFRWTLHFLVSPIITLHDDYKSGAVEFMLFEPATAGSGQAYWIGGRYTAEVVYLGEAWRFQQLELSAELISRYDEGWRSKPASLAKA</sequence>
<dbReference type="Gene3D" id="3.10.450.50">
    <property type="match status" value="1"/>
</dbReference>
<evidence type="ECO:0000313" key="3">
    <source>
        <dbReference type="Proteomes" id="UP001319874"/>
    </source>
</evidence>
<dbReference type="InterPro" id="IPR032710">
    <property type="entry name" value="NTF2-like_dom_sf"/>
</dbReference>
<gene>
    <name evidence="2" type="ORF">PTKU64_86040</name>
</gene>
<dbReference type="Proteomes" id="UP001319874">
    <property type="component" value="Chromosome 4"/>
</dbReference>
<dbReference type="SUPFAM" id="SSF54427">
    <property type="entry name" value="NTF2-like"/>
    <property type="match status" value="1"/>
</dbReference>